<protein>
    <submittedName>
        <fullName evidence="1">Uncharacterized protein</fullName>
    </submittedName>
</protein>
<name>A0ABT5YTN8_9ACTN</name>
<gene>
    <name evidence="1" type="ORF">P2L57_03330</name>
</gene>
<sequence>MKASWAPVHYHWRHDHFPMRNRGGRHVTGGEPTRLVDEVTAGPSGAMTREGVTLTGVLTVVTTALPAKRAQVTVREVGAAEWHTLAGSPFPVPPEGIEALHTIVVAAIGAGSRPPG</sequence>
<dbReference type="Proteomes" id="UP001220022">
    <property type="component" value="Unassembled WGS sequence"/>
</dbReference>
<keyword evidence="2" id="KW-1185">Reference proteome</keyword>
<reference evidence="1 2" key="1">
    <citation type="submission" date="2023-03" db="EMBL/GenBank/DDBJ databases">
        <title>Draft genome sequence of type strain Streptomyces ferralitis JCM 14344.</title>
        <authorList>
            <person name="Klaysubun C."/>
            <person name="Duangmal K."/>
        </authorList>
    </citation>
    <scope>NUCLEOTIDE SEQUENCE [LARGE SCALE GENOMIC DNA]</scope>
    <source>
        <strain evidence="1 2">JCM 14344</strain>
    </source>
</reference>
<dbReference type="EMBL" id="JARHTQ010000002">
    <property type="protein sequence ID" value="MDF2254799.1"/>
    <property type="molecule type" value="Genomic_DNA"/>
</dbReference>
<evidence type="ECO:0000313" key="1">
    <source>
        <dbReference type="EMBL" id="MDF2254799.1"/>
    </source>
</evidence>
<evidence type="ECO:0000313" key="2">
    <source>
        <dbReference type="Proteomes" id="UP001220022"/>
    </source>
</evidence>
<dbReference type="RefSeq" id="WP_275809149.1">
    <property type="nucleotide sequence ID" value="NZ_BAAANM010000008.1"/>
</dbReference>
<accession>A0ABT5YTN8</accession>
<proteinExistence type="predicted"/>
<comment type="caution">
    <text evidence="1">The sequence shown here is derived from an EMBL/GenBank/DDBJ whole genome shotgun (WGS) entry which is preliminary data.</text>
</comment>
<organism evidence="1 2">
    <name type="scientific">Streptantibioticus ferralitis</name>
    <dbReference type="NCBI Taxonomy" id="236510"/>
    <lineage>
        <taxon>Bacteria</taxon>
        <taxon>Bacillati</taxon>
        <taxon>Actinomycetota</taxon>
        <taxon>Actinomycetes</taxon>
        <taxon>Kitasatosporales</taxon>
        <taxon>Streptomycetaceae</taxon>
        <taxon>Streptantibioticus</taxon>
    </lineage>
</organism>